<organism evidence="5 6">
    <name type="scientific">Rhodotorula mucilaginosa</name>
    <name type="common">Yeast</name>
    <name type="synonym">Rhodotorula rubra</name>
    <dbReference type="NCBI Taxonomy" id="5537"/>
    <lineage>
        <taxon>Eukaryota</taxon>
        <taxon>Fungi</taxon>
        <taxon>Dikarya</taxon>
        <taxon>Basidiomycota</taxon>
        <taxon>Pucciniomycotina</taxon>
        <taxon>Microbotryomycetes</taxon>
        <taxon>Sporidiobolales</taxon>
        <taxon>Sporidiobolaceae</taxon>
        <taxon>Rhodotorula</taxon>
    </lineage>
</organism>
<keyword evidence="6" id="KW-1185">Reference proteome</keyword>
<proteinExistence type="inferred from homology"/>
<keyword evidence="3" id="KW-0813">Transport</keyword>
<dbReference type="GO" id="GO:0070628">
    <property type="term" value="F:proteasome binding"/>
    <property type="evidence" value="ECO:0007669"/>
    <property type="project" value="TreeGrafter"/>
</dbReference>
<dbReference type="InterPro" id="IPR013868">
    <property type="entry name" value="Cut8/Sts1_fam"/>
</dbReference>
<dbReference type="GO" id="GO:0015031">
    <property type="term" value="P:protein transport"/>
    <property type="evidence" value="ECO:0007669"/>
    <property type="project" value="UniProtKB-UniRule"/>
</dbReference>
<protein>
    <recommendedName>
        <fullName evidence="3">Tethering factor for nuclear proteasome STS1</fullName>
    </recommendedName>
</protein>
<dbReference type="GO" id="GO:0005737">
    <property type="term" value="C:cytoplasm"/>
    <property type="evidence" value="ECO:0007669"/>
    <property type="project" value="UniProtKB-SubCell"/>
</dbReference>
<dbReference type="PANTHER" id="PTHR28032">
    <property type="entry name" value="FI02826P"/>
    <property type="match status" value="1"/>
</dbReference>
<evidence type="ECO:0000313" key="5">
    <source>
        <dbReference type="EMBL" id="KAG0663098.1"/>
    </source>
</evidence>
<comment type="subcellular location">
    <subcellularLocation>
        <location evidence="3">Cytoplasm</location>
    </subcellularLocation>
    <subcellularLocation>
        <location evidence="3">Nucleus</location>
    </subcellularLocation>
</comment>
<accession>A0A9P7B7K6</accession>
<comment type="caution">
    <text evidence="5">The sequence shown here is derived from an EMBL/GenBank/DDBJ whole genome shotgun (WGS) entry which is preliminary data.</text>
</comment>
<keyword evidence="3" id="KW-0963">Cytoplasm</keyword>
<evidence type="ECO:0000256" key="1">
    <source>
        <dbReference type="ARBA" id="ARBA00006199"/>
    </source>
</evidence>
<dbReference type="GO" id="GO:0071630">
    <property type="term" value="P:nuclear protein quality control by the ubiquitin-proteasome system"/>
    <property type="evidence" value="ECO:0007669"/>
    <property type="project" value="UniProtKB-UniRule"/>
</dbReference>
<evidence type="ECO:0000256" key="2">
    <source>
        <dbReference type="ARBA" id="ARBA00023242"/>
    </source>
</evidence>
<comment type="subunit">
    <text evidence="3">Binds the proteasome.</text>
</comment>
<keyword evidence="3" id="KW-0653">Protein transport</keyword>
<dbReference type="PANTHER" id="PTHR28032:SF1">
    <property type="entry name" value="FI02826P"/>
    <property type="match status" value="1"/>
</dbReference>
<evidence type="ECO:0000256" key="4">
    <source>
        <dbReference type="SAM" id="MobiDB-lite"/>
    </source>
</evidence>
<comment type="similarity">
    <text evidence="1 3">Belongs to the cut8/STS1 family.</text>
</comment>
<feature type="compositionally biased region" description="Low complexity" evidence="4">
    <location>
        <begin position="338"/>
        <end position="351"/>
    </location>
</feature>
<feature type="compositionally biased region" description="Low complexity" evidence="4">
    <location>
        <begin position="72"/>
        <end position="128"/>
    </location>
</feature>
<dbReference type="AlphaFoldDB" id="A0A9P7B7K6"/>
<reference evidence="5 6" key="1">
    <citation type="submission" date="2020-11" db="EMBL/GenBank/DDBJ databases">
        <title>Kefir isolates.</title>
        <authorList>
            <person name="Marcisauskas S."/>
            <person name="Kim Y."/>
            <person name="Blasche S."/>
        </authorList>
    </citation>
    <scope>NUCLEOTIDE SEQUENCE [LARGE SCALE GENOMIC DNA]</scope>
    <source>
        <strain evidence="5 6">KR</strain>
    </source>
</reference>
<evidence type="ECO:0000313" key="6">
    <source>
        <dbReference type="Proteomes" id="UP000777482"/>
    </source>
</evidence>
<feature type="compositionally biased region" description="Low complexity" evidence="4">
    <location>
        <begin position="8"/>
        <end position="38"/>
    </location>
</feature>
<dbReference type="InterPro" id="IPR038422">
    <property type="entry name" value="Cut8/Sts1_sf"/>
</dbReference>
<feature type="region of interest" description="Disordered" evidence="4">
    <location>
        <begin position="1"/>
        <end position="38"/>
    </location>
</feature>
<name>A0A9P7B7K6_RHOMI</name>
<dbReference type="Proteomes" id="UP000777482">
    <property type="component" value="Unassembled WGS sequence"/>
</dbReference>
<feature type="compositionally biased region" description="Basic and acidic residues" evidence="4">
    <location>
        <begin position="141"/>
        <end position="152"/>
    </location>
</feature>
<dbReference type="GO" id="GO:0031144">
    <property type="term" value="P:proteasome localization"/>
    <property type="evidence" value="ECO:0007669"/>
    <property type="project" value="UniProtKB-UniRule"/>
</dbReference>
<keyword evidence="2 3" id="KW-0539">Nucleus</keyword>
<feature type="region of interest" description="Disordered" evidence="4">
    <location>
        <begin position="333"/>
        <end position="352"/>
    </location>
</feature>
<evidence type="ECO:0000256" key="3">
    <source>
        <dbReference type="RuleBase" id="RU368013"/>
    </source>
</evidence>
<gene>
    <name evidence="5" type="ORF">C6P46_002941</name>
</gene>
<dbReference type="OrthoDB" id="10061064at2759"/>
<feature type="region of interest" description="Disordered" evidence="4">
    <location>
        <begin position="72"/>
        <end position="186"/>
    </location>
</feature>
<dbReference type="Pfam" id="PF08559">
    <property type="entry name" value="Cut8"/>
    <property type="match status" value="1"/>
</dbReference>
<dbReference type="EMBL" id="PUHQ01000022">
    <property type="protein sequence ID" value="KAG0663098.1"/>
    <property type="molecule type" value="Genomic_DNA"/>
</dbReference>
<dbReference type="Gene3D" id="1.20.58.1590">
    <property type="entry name" value="Tethering factor for nuclear proteasome Cut8/Sts1"/>
    <property type="match status" value="1"/>
</dbReference>
<dbReference type="GO" id="GO:0031965">
    <property type="term" value="C:nuclear membrane"/>
    <property type="evidence" value="ECO:0007669"/>
    <property type="project" value="TreeGrafter"/>
</dbReference>
<sequence length="475" mass="49092">MYSYYSNQPQQQQQPLQTLPSSPHLHHLASSSSSSPAAAGVQFGLVPGSQPGVLGWGIGMSSANGAGFGFGSAHASSSRAPAQASGSPSPASTSALGWGAAATASSSSRPASPSSAPATNAGATPTPNSRRRRRSPSPEQHGTDSGDDEHMSGRKIRPLYSANSKRARVQPATGGDSSLGGGSSQQQQQQVVVGDLGKALGALASLDKPALLDVFSRLLSTQPALAPLISTLLPTPSLSTVLATLASLERAVNAATPTGAFVRPEYVWSRVRVPVEEFVTESRRFIGLFVPNQAPPAGHTVTEEDLSHPSTCFEFLEALTRALLRLETLLPAVPPSTSPSSPSPSSSNNNPLGAHLMPLTLNAWHTFLTRLSTAVQSHGKVLPNSLVQSWFDRLDDLAAESVRDRVFGGAGGFSNGSGSGAGAGASASAVRRAMQGVRDRAKKELGWLVGLKNVEGLSASSLSAGMEGVEQEEEL</sequence>
<comment type="function">
    <text evidence="3">Involved in ubiquitin-mediated protein degradation. Regulatory factor in the ubiquitin/proteasome pathway that controls the turnover of proteasome substrates. Targets proteasomes to the nucleus and facilitates the degradation of nuclear proteins.</text>
</comment>